<feature type="domain" description="DUF6535" evidence="3">
    <location>
        <begin position="132"/>
        <end position="310"/>
    </location>
</feature>
<evidence type="ECO:0000313" key="5">
    <source>
        <dbReference type="Proteomes" id="UP001212997"/>
    </source>
</evidence>
<protein>
    <recommendedName>
        <fullName evidence="3">DUF6535 domain-containing protein</fullName>
    </recommendedName>
</protein>
<accession>A0AAD5V1I1</accession>
<proteinExistence type="predicted"/>
<dbReference type="AlphaFoldDB" id="A0AAD5V1I1"/>
<reference evidence="4" key="1">
    <citation type="submission" date="2022-07" db="EMBL/GenBank/DDBJ databases">
        <title>Genome Sequence of Physisporinus lineatus.</title>
        <authorList>
            <person name="Buettner E."/>
        </authorList>
    </citation>
    <scope>NUCLEOTIDE SEQUENCE</scope>
    <source>
        <strain evidence="4">VT162</strain>
    </source>
</reference>
<keyword evidence="5" id="KW-1185">Reference proteome</keyword>
<feature type="compositionally biased region" description="Basic and acidic residues" evidence="1">
    <location>
        <begin position="67"/>
        <end position="76"/>
    </location>
</feature>
<keyword evidence="2" id="KW-0812">Transmembrane</keyword>
<dbReference type="Pfam" id="PF20153">
    <property type="entry name" value="DUF6535"/>
    <property type="match status" value="1"/>
</dbReference>
<sequence length="679" mass="76587">MQRAPPSPSSPRAWPGVSSERRASSAQGPSSDHRTHTPRSPSRSPLLANSSQFAPDLAGLESESPDLELRDFHDNAPPRISQPIPTRSRTARRSDWENVIQFDLPAKLPEQQIPERSGRPQDIEQRDSSEGWAKIDKGLKVYDEVKIRDLKEDMDTLLVFAGLFSAILTAFNIESYKNLQQDPSELATTLLILIAQSVNSFVINGSMVNSTIPFNPEMPKFSPSASAIRINSLWFVSLVLSIATAALAMLVKQWLREYPPGDWLTAQEHIRIRNYRFAGLLQWRVFEIAAALPLVLQLSLAFFLLGLSEFTRVLHPIVGWLTTSLVILWFLVFLATTLAPFLTPRCPYKTPFLQPFIHAWRKGFYARRGRIALRLSGETGWDYFVHEGIVQVDPSLDVIILQNTDAFFRDDSLLPAIRSCLSDFRIEYVLQWIRSMVAARSVSGQEPETIDEFTLSVVARNGLIPTVQIIFDAMERDLNFNMRFNRASFDSGLSPHVATAMVSLLRRAMWVKELVGPQSMFGSFVNKLLGLGAAVRRDVIGEVMARDWFIPTANPWITEKDMMVDVIKTTTELMDSYRPISPDLLTCSVLNLTLHTDDQVLVDLKPELNEIFRALASRLAEPVFVALEDPELRRDAGVRTCLYICALLDERLPDFVDRNLVESLKALTRQPDGVKPEMP</sequence>
<organism evidence="4 5">
    <name type="scientific">Meripilus lineatus</name>
    <dbReference type="NCBI Taxonomy" id="2056292"/>
    <lineage>
        <taxon>Eukaryota</taxon>
        <taxon>Fungi</taxon>
        <taxon>Dikarya</taxon>
        <taxon>Basidiomycota</taxon>
        <taxon>Agaricomycotina</taxon>
        <taxon>Agaricomycetes</taxon>
        <taxon>Polyporales</taxon>
        <taxon>Meripilaceae</taxon>
        <taxon>Meripilus</taxon>
    </lineage>
</organism>
<name>A0AAD5V1I1_9APHY</name>
<evidence type="ECO:0000256" key="1">
    <source>
        <dbReference type="SAM" id="MobiDB-lite"/>
    </source>
</evidence>
<keyword evidence="2" id="KW-1133">Transmembrane helix</keyword>
<evidence type="ECO:0000256" key="2">
    <source>
        <dbReference type="SAM" id="Phobius"/>
    </source>
</evidence>
<comment type="caution">
    <text evidence="4">The sequence shown here is derived from an EMBL/GenBank/DDBJ whole genome shotgun (WGS) entry which is preliminary data.</text>
</comment>
<dbReference type="EMBL" id="JANAWD010000228">
    <property type="protein sequence ID" value="KAJ3483452.1"/>
    <property type="molecule type" value="Genomic_DNA"/>
</dbReference>
<evidence type="ECO:0000259" key="3">
    <source>
        <dbReference type="Pfam" id="PF20153"/>
    </source>
</evidence>
<dbReference type="Proteomes" id="UP001212997">
    <property type="component" value="Unassembled WGS sequence"/>
</dbReference>
<gene>
    <name evidence="4" type="ORF">NLI96_g6298</name>
</gene>
<keyword evidence="2" id="KW-0472">Membrane</keyword>
<feature type="region of interest" description="Disordered" evidence="1">
    <location>
        <begin position="107"/>
        <end position="130"/>
    </location>
</feature>
<feature type="compositionally biased region" description="Basic and acidic residues" evidence="1">
    <location>
        <begin position="116"/>
        <end position="130"/>
    </location>
</feature>
<feature type="transmembrane region" description="Helical" evidence="2">
    <location>
        <begin position="317"/>
        <end position="342"/>
    </location>
</feature>
<feature type="transmembrane region" description="Helical" evidence="2">
    <location>
        <begin position="233"/>
        <end position="255"/>
    </location>
</feature>
<feature type="region of interest" description="Disordered" evidence="1">
    <location>
        <begin position="1"/>
        <end position="92"/>
    </location>
</feature>
<feature type="transmembrane region" description="Helical" evidence="2">
    <location>
        <begin position="156"/>
        <end position="174"/>
    </location>
</feature>
<feature type="transmembrane region" description="Helical" evidence="2">
    <location>
        <begin position="186"/>
        <end position="212"/>
    </location>
</feature>
<feature type="compositionally biased region" description="Polar residues" evidence="1">
    <location>
        <begin position="38"/>
        <end position="53"/>
    </location>
</feature>
<feature type="transmembrane region" description="Helical" evidence="2">
    <location>
        <begin position="285"/>
        <end position="305"/>
    </location>
</feature>
<dbReference type="InterPro" id="IPR045338">
    <property type="entry name" value="DUF6535"/>
</dbReference>
<evidence type="ECO:0000313" key="4">
    <source>
        <dbReference type="EMBL" id="KAJ3483452.1"/>
    </source>
</evidence>